<evidence type="ECO:0000259" key="2">
    <source>
        <dbReference type="Pfam" id="PF13478"/>
    </source>
</evidence>
<proteinExistence type="predicted"/>
<reference evidence="3" key="1">
    <citation type="submission" date="2024-06" db="EMBL/GenBank/DDBJ databases">
        <title>Caulobacter inopinatus, sp. nov.</title>
        <authorList>
            <person name="Donachie S.P."/>
        </authorList>
    </citation>
    <scope>NUCLEOTIDE SEQUENCE</scope>
    <source>
        <strain evidence="3">73W</strain>
    </source>
</reference>
<sequence length="306" mass="32049">MRALQKGPAILVTIVDLQGGGPRPVGTQMVFGQEEVSGFLSGGCIEADVALHAAACLDDGPPRRLVYGAGSPWPDIRLLCGARLEVLVERISPDDAAAAALRVYTKTRQPAVWLTDGVQRACTLPDHAQPWLGAFKRRFDPAPRLVVFGGDPAALAIATLAVSCGHETWLVRPNGPSDAPPIAGVNYSRAAPDKALADIGLDAWSAVAVCHHDMDLDEAALTVALPSDAPYVGLLGARARLPERLARLRKAGVAERHMAKLRAPIGLDLGGKAPFEIAVAVLGEITAVRNSNLTSPIPGLAAGLFD</sequence>
<organism evidence="3">
    <name type="scientific">Caulobacter sp. 73W</name>
    <dbReference type="NCBI Taxonomy" id="3161137"/>
    <lineage>
        <taxon>Bacteria</taxon>
        <taxon>Pseudomonadati</taxon>
        <taxon>Pseudomonadota</taxon>
        <taxon>Alphaproteobacteria</taxon>
        <taxon>Caulobacterales</taxon>
        <taxon>Caulobacteraceae</taxon>
        <taxon>Caulobacter</taxon>
    </lineage>
</organism>
<gene>
    <name evidence="3" type="ORF">ABOZ73_10510</name>
</gene>
<dbReference type="InterPro" id="IPR027051">
    <property type="entry name" value="XdhC_Rossmann_dom"/>
</dbReference>
<dbReference type="PANTHER" id="PTHR30388">
    <property type="entry name" value="ALDEHYDE OXIDOREDUCTASE MOLYBDENUM COFACTOR ASSEMBLY PROTEIN"/>
    <property type="match status" value="1"/>
</dbReference>
<dbReference type="InterPro" id="IPR052698">
    <property type="entry name" value="MoCofactor_Util/Proc"/>
</dbReference>
<evidence type="ECO:0000313" key="3">
    <source>
        <dbReference type="EMBL" id="XDO95255.1"/>
    </source>
</evidence>
<evidence type="ECO:0000259" key="1">
    <source>
        <dbReference type="Pfam" id="PF02625"/>
    </source>
</evidence>
<dbReference type="AlphaFoldDB" id="A0AB39KNK8"/>
<dbReference type="Pfam" id="PF02625">
    <property type="entry name" value="XdhC_CoxI"/>
    <property type="match status" value="1"/>
</dbReference>
<name>A0AB39KNK8_9CAUL</name>
<dbReference type="Gene3D" id="3.40.50.720">
    <property type="entry name" value="NAD(P)-binding Rossmann-like Domain"/>
    <property type="match status" value="1"/>
</dbReference>
<dbReference type="Pfam" id="PF13478">
    <property type="entry name" value="XdhC_C"/>
    <property type="match status" value="1"/>
</dbReference>
<feature type="domain" description="XdhC- CoxI" evidence="1">
    <location>
        <begin position="5"/>
        <end position="68"/>
    </location>
</feature>
<protein>
    <submittedName>
        <fullName evidence="3">XdhC family protein</fullName>
    </submittedName>
</protein>
<dbReference type="InterPro" id="IPR003777">
    <property type="entry name" value="XdhC_CoxI"/>
</dbReference>
<dbReference type="EMBL" id="CP158375">
    <property type="protein sequence ID" value="XDO95255.1"/>
    <property type="molecule type" value="Genomic_DNA"/>
</dbReference>
<dbReference type="PANTHER" id="PTHR30388:SF4">
    <property type="entry name" value="MOLYBDENUM COFACTOR INSERTION CHAPERONE PAOD"/>
    <property type="match status" value="1"/>
</dbReference>
<accession>A0AB39KNK8</accession>
<dbReference type="RefSeq" id="WP_369058107.1">
    <property type="nucleotide sequence ID" value="NZ_CP158375.1"/>
</dbReference>
<feature type="domain" description="XdhC Rossmann" evidence="2">
    <location>
        <begin position="145"/>
        <end position="285"/>
    </location>
</feature>